<proteinExistence type="predicted"/>
<feature type="domain" description="Nephrocystin 3-like N-terminal" evidence="2">
    <location>
        <begin position="49"/>
        <end position="221"/>
    </location>
</feature>
<organism evidence="3 4">
    <name type="scientific">Suillus discolor</name>
    <dbReference type="NCBI Taxonomy" id="1912936"/>
    <lineage>
        <taxon>Eukaryota</taxon>
        <taxon>Fungi</taxon>
        <taxon>Dikarya</taxon>
        <taxon>Basidiomycota</taxon>
        <taxon>Agaricomycotina</taxon>
        <taxon>Agaricomycetes</taxon>
        <taxon>Agaricomycetidae</taxon>
        <taxon>Boletales</taxon>
        <taxon>Suillineae</taxon>
        <taxon>Suillaceae</taxon>
        <taxon>Suillus</taxon>
    </lineage>
</organism>
<name>A0A9P7F5S4_9AGAM</name>
<accession>A0A9P7F5S4</accession>
<dbReference type="InterPro" id="IPR056884">
    <property type="entry name" value="NPHP3-like_N"/>
</dbReference>
<dbReference type="SUPFAM" id="SSF52540">
    <property type="entry name" value="P-loop containing nucleoside triphosphate hydrolases"/>
    <property type="match status" value="1"/>
</dbReference>
<gene>
    <name evidence="3" type="ORF">F5147DRAFT_230704</name>
</gene>
<protein>
    <recommendedName>
        <fullName evidence="2">Nephrocystin 3-like N-terminal domain-containing protein</fullName>
    </recommendedName>
</protein>
<dbReference type="OrthoDB" id="2928561at2759"/>
<dbReference type="AlphaFoldDB" id="A0A9P7F5S4"/>
<evidence type="ECO:0000313" key="4">
    <source>
        <dbReference type="Proteomes" id="UP000823399"/>
    </source>
</evidence>
<dbReference type="Pfam" id="PF24883">
    <property type="entry name" value="NPHP3_N"/>
    <property type="match status" value="1"/>
</dbReference>
<dbReference type="PANTHER" id="PTHR10039:SF14">
    <property type="entry name" value="NACHT DOMAIN-CONTAINING PROTEIN"/>
    <property type="match status" value="1"/>
</dbReference>
<evidence type="ECO:0000313" key="3">
    <source>
        <dbReference type="EMBL" id="KAG2106659.1"/>
    </source>
</evidence>
<dbReference type="Gene3D" id="3.40.50.300">
    <property type="entry name" value="P-loop containing nucleotide triphosphate hydrolases"/>
    <property type="match status" value="1"/>
</dbReference>
<sequence>MKNSAVPTVVADTSSEEKIFESLSAVVVHRALYDCPEWGPRHKLECLDGTCTKILEEIETALQAENSTLIWLSGSPGTGKSAIAHTIASRLKNKSKLAGTFFFSRQHKDMPDMTSLDFFAPTLAYQISKSKHLAKDAVIQSIRSDPIILDPKKSFAEQIRDLLVKPLQNLQVSWGHLEPKALVIDAIDACKEGRICELISCLSNLLHQPHIPHLHIVITSRPLHAIDDAFEAIGFEESIHRIALDDVDVTEDLRLLFKRALERSYRHHGLEYPGLESDDQTILCLADRASGRFRAASTMIRFLETDDDDEVPCNLDEKIDLMKDPGDAYLDSTQIFRFYEFVINLSENPTRAYRHLSTVVNLAKPLAIMHLRKLLGSSESDLSSILVSLSPIVSVPADDSRPVEVLHTESLRKFLSQHPSSSCTFQLLAQSSLRTMKNSFLRQSGLKDELQQMATLTKIPIEAGPQSDNVRILRTHAILTLTFAQVLLGFLKFCLAQPCSKTIYAATWYREYAQSGTGTTCCAPPTVQPCNMSEDISKARSALMNFRAKSEFRDSHVFELLSTLQALPKMLIIVILLAIRHAHLSTSNDINSTDGSDDESDIPPALKHFVRYVREGGERNLSSSPALRHACQHWGWYLSQGSTVVDTHLRTYLRAFWQDKLLSWFERQWYLGGLESCIAILTIVQTINFNE</sequence>
<dbReference type="GeneID" id="64690995"/>
<comment type="caution">
    <text evidence="3">The sequence shown here is derived from an EMBL/GenBank/DDBJ whole genome shotgun (WGS) entry which is preliminary data.</text>
</comment>
<keyword evidence="4" id="KW-1185">Reference proteome</keyword>
<keyword evidence="1" id="KW-0677">Repeat</keyword>
<dbReference type="Proteomes" id="UP000823399">
    <property type="component" value="Unassembled WGS sequence"/>
</dbReference>
<evidence type="ECO:0000256" key="1">
    <source>
        <dbReference type="ARBA" id="ARBA00022737"/>
    </source>
</evidence>
<dbReference type="InterPro" id="IPR027417">
    <property type="entry name" value="P-loop_NTPase"/>
</dbReference>
<dbReference type="PANTHER" id="PTHR10039">
    <property type="entry name" value="AMELOGENIN"/>
    <property type="match status" value="1"/>
</dbReference>
<dbReference type="EMBL" id="JABBWM010000035">
    <property type="protein sequence ID" value="KAG2106659.1"/>
    <property type="molecule type" value="Genomic_DNA"/>
</dbReference>
<evidence type="ECO:0000259" key="2">
    <source>
        <dbReference type="Pfam" id="PF24883"/>
    </source>
</evidence>
<dbReference type="RefSeq" id="XP_041291697.1">
    <property type="nucleotide sequence ID" value="XM_041428736.1"/>
</dbReference>
<reference evidence="3" key="1">
    <citation type="journal article" date="2020" name="New Phytol.">
        <title>Comparative genomics reveals dynamic genome evolution in host specialist ectomycorrhizal fungi.</title>
        <authorList>
            <person name="Lofgren L.A."/>
            <person name="Nguyen N.H."/>
            <person name="Vilgalys R."/>
            <person name="Ruytinx J."/>
            <person name="Liao H.L."/>
            <person name="Branco S."/>
            <person name="Kuo A."/>
            <person name="LaButti K."/>
            <person name="Lipzen A."/>
            <person name="Andreopoulos W."/>
            <person name="Pangilinan J."/>
            <person name="Riley R."/>
            <person name="Hundley H."/>
            <person name="Na H."/>
            <person name="Barry K."/>
            <person name="Grigoriev I.V."/>
            <person name="Stajich J.E."/>
            <person name="Kennedy P.G."/>
        </authorList>
    </citation>
    <scope>NUCLEOTIDE SEQUENCE</scope>
    <source>
        <strain evidence="3">FC423</strain>
    </source>
</reference>